<dbReference type="STRING" id="228230.RMCC_0400"/>
<keyword evidence="4" id="KW-1185">Reference proteome</keyword>
<dbReference type="Proteomes" id="UP000069443">
    <property type="component" value="Unassembled WGS sequence"/>
</dbReference>
<feature type="signal peptide" evidence="1">
    <location>
        <begin position="1"/>
        <end position="24"/>
    </location>
</feature>
<evidence type="ECO:0000259" key="2">
    <source>
        <dbReference type="Pfam" id="PF18702"/>
    </source>
</evidence>
<organism evidence="3 4">
    <name type="scientific">Mycolicibacterium canariasense</name>
    <name type="common">Mycobacterium canariasense</name>
    <dbReference type="NCBI Taxonomy" id="228230"/>
    <lineage>
        <taxon>Bacteria</taxon>
        <taxon>Bacillati</taxon>
        <taxon>Actinomycetota</taxon>
        <taxon>Actinomycetes</taxon>
        <taxon>Mycobacteriales</taxon>
        <taxon>Mycobacteriaceae</taxon>
        <taxon>Mycolicibacterium</taxon>
    </lineage>
</organism>
<dbReference type="EMBL" id="BCSY01000011">
    <property type="protein sequence ID" value="GAS93434.1"/>
    <property type="molecule type" value="Genomic_DNA"/>
</dbReference>
<name>A0A100W810_MYCCR</name>
<keyword evidence="1" id="KW-0732">Signal</keyword>
<protein>
    <recommendedName>
        <fullName evidence="2">DUF5642 domain-containing protein</fullName>
    </recommendedName>
</protein>
<feature type="chain" id="PRO_5007089932" description="DUF5642 domain-containing protein" evidence="1">
    <location>
        <begin position="25"/>
        <end position="225"/>
    </location>
</feature>
<proteinExistence type="predicted"/>
<evidence type="ECO:0000313" key="3">
    <source>
        <dbReference type="EMBL" id="GAS93434.1"/>
    </source>
</evidence>
<feature type="domain" description="DUF5642" evidence="2">
    <location>
        <begin position="48"/>
        <end position="223"/>
    </location>
</feature>
<reference evidence="4" key="2">
    <citation type="submission" date="2016-02" db="EMBL/GenBank/DDBJ databases">
        <title>Draft genome sequence of five rapidly growing Mycobacterium species.</title>
        <authorList>
            <person name="Katahira K."/>
            <person name="Gotou Y."/>
            <person name="Iida K."/>
            <person name="Ogura Y."/>
            <person name="Hayashi T."/>
        </authorList>
    </citation>
    <scope>NUCLEOTIDE SEQUENCE [LARGE SCALE GENOMIC DNA]</scope>
    <source>
        <strain evidence="4">JCM15298</strain>
    </source>
</reference>
<dbReference type="AlphaFoldDB" id="A0A100W810"/>
<gene>
    <name evidence="3" type="ORF">RMCC_0400</name>
</gene>
<evidence type="ECO:0000313" key="4">
    <source>
        <dbReference type="Proteomes" id="UP000069443"/>
    </source>
</evidence>
<dbReference type="InterPro" id="IPR041313">
    <property type="entry name" value="DUF5642"/>
</dbReference>
<accession>A0A100W810</accession>
<dbReference type="Pfam" id="PF18702">
    <property type="entry name" value="DUF5642"/>
    <property type="match status" value="1"/>
</dbReference>
<comment type="caution">
    <text evidence="3">The sequence shown here is derived from an EMBL/GenBank/DDBJ whole genome shotgun (WGS) entry which is preliminary data.</text>
</comment>
<sequence length="225" mass="22182">MWYHSGVRTMAICLVATVGVTACGAPSDVAPPSSTPVSSSGAPGPVRPAAVARARADLPAGYEVADIAEPVALASFWGFKSGWSAVPEHCGELADPGAGTPVRGWSASGPGGIVYAVVAGPGARAAAPDGCAAWSLRGGHTSAAVTPGPAPTIPDTPTAAMSAVATTTVEGGTVTRMHADTVTAYLTGTYIASVTVVTDPGSAQQTLPADTAPHLLAQVVSVVTR</sequence>
<evidence type="ECO:0000256" key="1">
    <source>
        <dbReference type="SAM" id="SignalP"/>
    </source>
</evidence>
<reference evidence="4" key="1">
    <citation type="journal article" date="2016" name="Genome Announc.">
        <title>Draft Genome Sequences of Five Rapidly Growing Mycobacterium Species, M. thermoresistibile, M. fortuitum subsp. acetamidolyticum, M. canariasense, M. brisbanense, and M. novocastrense.</title>
        <authorList>
            <person name="Katahira K."/>
            <person name="Ogura Y."/>
            <person name="Gotoh Y."/>
            <person name="Hayashi T."/>
        </authorList>
    </citation>
    <scope>NUCLEOTIDE SEQUENCE [LARGE SCALE GENOMIC DNA]</scope>
    <source>
        <strain evidence="4">JCM15298</strain>
    </source>
</reference>